<dbReference type="InterPro" id="IPR003715">
    <property type="entry name" value="Poly_export_N"/>
</dbReference>
<keyword evidence="10" id="KW-0626">Porin</keyword>
<keyword evidence="19" id="KW-1185">Reference proteome</keyword>
<keyword evidence="14" id="KW-0449">Lipoprotein</keyword>
<evidence type="ECO:0000313" key="18">
    <source>
        <dbReference type="EMBL" id="MCG2618071.1"/>
    </source>
</evidence>
<reference evidence="18" key="1">
    <citation type="submission" date="2022-01" db="EMBL/GenBank/DDBJ databases">
        <authorList>
            <person name="Jo J.-H."/>
            <person name="Im W.-T."/>
        </authorList>
    </citation>
    <scope>NUCLEOTIDE SEQUENCE</scope>
    <source>
        <strain evidence="18">NA20</strain>
    </source>
</reference>
<dbReference type="PROSITE" id="PS51257">
    <property type="entry name" value="PROKAR_LIPOPROTEIN"/>
    <property type="match status" value="1"/>
</dbReference>
<evidence type="ECO:0000256" key="6">
    <source>
        <dbReference type="ARBA" id="ARBA00022692"/>
    </source>
</evidence>
<evidence type="ECO:0000256" key="14">
    <source>
        <dbReference type="ARBA" id="ARBA00023288"/>
    </source>
</evidence>
<dbReference type="PANTHER" id="PTHR33619:SF3">
    <property type="entry name" value="POLYSACCHARIDE EXPORT PROTEIN GFCE-RELATED"/>
    <property type="match status" value="1"/>
</dbReference>
<evidence type="ECO:0000256" key="9">
    <source>
        <dbReference type="ARBA" id="ARBA00023065"/>
    </source>
</evidence>
<organism evidence="18 19">
    <name type="scientific">Terrimonas ginsenosidimutans</name>
    <dbReference type="NCBI Taxonomy" id="2908004"/>
    <lineage>
        <taxon>Bacteria</taxon>
        <taxon>Pseudomonadati</taxon>
        <taxon>Bacteroidota</taxon>
        <taxon>Chitinophagia</taxon>
        <taxon>Chitinophagales</taxon>
        <taxon>Chitinophagaceae</taxon>
        <taxon>Terrimonas</taxon>
    </lineage>
</organism>
<evidence type="ECO:0000313" key="19">
    <source>
        <dbReference type="Proteomes" id="UP001165367"/>
    </source>
</evidence>
<dbReference type="InterPro" id="IPR054765">
    <property type="entry name" value="SLBB_dom"/>
</dbReference>
<evidence type="ECO:0000256" key="5">
    <source>
        <dbReference type="ARBA" id="ARBA00022597"/>
    </source>
</evidence>
<evidence type="ECO:0000256" key="3">
    <source>
        <dbReference type="ARBA" id="ARBA00022448"/>
    </source>
</evidence>
<evidence type="ECO:0000256" key="15">
    <source>
        <dbReference type="SAM" id="Phobius"/>
    </source>
</evidence>
<dbReference type="InterPro" id="IPR049712">
    <property type="entry name" value="Poly_export"/>
</dbReference>
<evidence type="ECO:0000256" key="12">
    <source>
        <dbReference type="ARBA" id="ARBA00023139"/>
    </source>
</evidence>
<sequence length="264" mass="28593">MKNSNLLGLIVPLVLLYSCRTSKQLPYFQDLSDTATVQTIATAKAPPLSLQADDQVQVSISSPSAEATSFFNLITANPSPSTGTLSNSSSVNQSFINVYVVSTEGRITMPILGDIQAAGLTLEQLRQKVVVALKPYLTNAIVSTRLINFKVTVIGEVSKPFTVPVNGEKINVIEAIGASGDMTVFGSRKKVKVIRKLPDGNTEVAKLDFNSSSVFQSPYFNLRQNDIVYVQPNKNKGFLADNTTFWASMILSVASILTIILTRN</sequence>
<keyword evidence="13" id="KW-0998">Cell outer membrane</keyword>
<dbReference type="Pfam" id="PF22461">
    <property type="entry name" value="SLBB_2"/>
    <property type="match status" value="1"/>
</dbReference>
<dbReference type="Gene3D" id="3.30.1950.10">
    <property type="entry name" value="wza like domain"/>
    <property type="match status" value="1"/>
</dbReference>
<feature type="transmembrane region" description="Helical" evidence="15">
    <location>
        <begin position="244"/>
        <end position="262"/>
    </location>
</feature>
<keyword evidence="4" id="KW-1134">Transmembrane beta strand</keyword>
<dbReference type="Gene3D" id="3.10.560.10">
    <property type="entry name" value="Outer membrane lipoprotein wza domain like"/>
    <property type="match status" value="1"/>
</dbReference>
<proteinExistence type="inferred from homology"/>
<keyword evidence="12" id="KW-0564">Palmitate</keyword>
<keyword evidence="7" id="KW-0732">Signal</keyword>
<evidence type="ECO:0000256" key="10">
    <source>
        <dbReference type="ARBA" id="ARBA00023114"/>
    </source>
</evidence>
<keyword evidence="5" id="KW-0762">Sugar transport</keyword>
<evidence type="ECO:0000256" key="2">
    <source>
        <dbReference type="ARBA" id="ARBA00009450"/>
    </source>
</evidence>
<comment type="similarity">
    <text evidence="2">Belongs to the BexD/CtrA/VexA family.</text>
</comment>
<protein>
    <submittedName>
        <fullName evidence="18">Polysaccharide biosynthesis/export family protein</fullName>
    </submittedName>
</protein>
<feature type="domain" description="Polysaccharide export protein N-terminal" evidence="16">
    <location>
        <begin position="44"/>
        <end position="145"/>
    </location>
</feature>
<keyword evidence="11 15" id="KW-0472">Membrane</keyword>
<keyword evidence="9" id="KW-0406">Ion transport</keyword>
<feature type="domain" description="SLBB" evidence="17">
    <location>
        <begin position="150"/>
        <end position="230"/>
    </location>
</feature>
<keyword evidence="8" id="KW-0625">Polysaccharide transport</keyword>
<evidence type="ECO:0000256" key="4">
    <source>
        <dbReference type="ARBA" id="ARBA00022452"/>
    </source>
</evidence>
<comment type="caution">
    <text evidence="18">The sequence shown here is derived from an EMBL/GenBank/DDBJ whole genome shotgun (WGS) entry which is preliminary data.</text>
</comment>
<evidence type="ECO:0000256" key="13">
    <source>
        <dbReference type="ARBA" id="ARBA00023237"/>
    </source>
</evidence>
<dbReference type="RefSeq" id="WP_237877181.1">
    <property type="nucleotide sequence ID" value="NZ_JAKLTR010000032.1"/>
</dbReference>
<evidence type="ECO:0000256" key="7">
    <source>
        <dbReference type="ARBA" id="ARBA00022729"/>
    </source>
</evidence>
<evidence type="ECO:0000259" key="17">
    <source>
        <dbReference type="Pfam" id="PF22461"/>
    </source>
</evidence>
<evidence type="ECO:0000256" key="11">
    <source>
        <dbReference type="ARBA" id="ARBA00023136"/>
    </source>
</evidence>
<dbReference type="PANTHER" id="PTHR33619">
    <property type="entry name" value="POLYSACCHARIDE EXPORT PROTEIN GFCE-RELATED"/>
    <property type="match status" value="1"/>
</dbReference>
<keyword evidence="6 15" id="KW-0812">Transmembrane</keyword>
<comment type="subcellular location">
    <subcellularLocation>
        <location evidence="1">Cell outer membrane</location>
        <topology evidence="1">Multi-pass membrane protein</topology>
    </subcellularLocation>
</comment>
<name>A0ABS9L0G0_9BACT</name>
<dbReference type="Pfam" id="PF02563">
    <property type="entry name" value="Poly_export"/>
    <property type="match status" value="1"/>
</dbReference>
<dbReference type="Proteomes" id="UP001165367">
    <property type="component" value="Unassembled WGS sequence"/>
</dbReference>
<gene>
    <name evidence="18" type="ORF">LZZ85_27455</name>
</gene>
<accession>A0ABS9L0G0</accession>
<evidence type="ECO:0000256" key="1">
    <source>
        <dbReference type="ARBA" id="ARBA00004571"/>
    </source>
</evidence>
<evidence type="ECO:0000259" key="16">
    <source>
        <dbReference type="Pfam" id="PF02563"/>
    </source>
</evidence>
<keyword evidence="15" id="KW-1133">Transmembrane helix</keyword>
<evidence type="ECO:0000256" key="8">
    <source>
        <dbReference type="ARBA" id="ARBA00023047"/>
    </source>
</evidence>
<keyword evidence="3" id="KW-0813">Transport</keyword>
<dbReference type="EMBL" id="JAKLTR010000032">
    <property type="protein sequence ID" value="MCG2618071.1"/>
    <property type="molecule type" value="Genomic_DNA"/>
</dbReference>